<keyword evidence="1" id="KW-0812">Transmembrane</keyword>
<evidence type="ECO:0000313" key="4">
    <source>
        <dbReference type="Proteomes" id="UP001232750"/>
    </source>
</evidence>
<dbReference type="Proteomes" id="UP001232750">
    <property type="component" value="Unassembled WGS sequence"/>
</dbReference>
<evidence type="ECO:0000256" key="1">
    <source>
        <dbReference type="SAM" id="Phobius"/>
    </source>
</evidence>
<accession>A0ABT7DQ46</accession>
<dbReference type="Gene3D" id="3.30.479.30">
    <property type="entry name" value="Band 7 domain"/>
    <property type="match status" value="1"/>
</dbReference>
<dbReference type="PANTHER" id="PTHR23222:SF0">
    <property type="entry name" value="PROHIBITIN 1"/>
    <property type="match status" value="1"/>
</dbReference>
<dbReference type="CDD" id="cd03401">
    <property type="entry name" value="SPFH_prohibitin"/>
    <property type="match status" value="1"/>
</dbReference>
<organism evidence="3 4">
    <name type="scientific">Gordonibacter faecis</name>
    <dbReference type="NCBI Taxonomy" id="3047475"/>
    <lineage>
        <taxon>Bacteria</taxon>
        <taxon>Bacillati</taxon>
        <taxon>Actinomycetota</taxon>
        <taxon>Coriobacteriia</taxon>
        <taxon>Eggerthellales</taxon>
        <taxon>Eggerthellaceae</taxon>
        <taxon>Gordonibacter</taxon>
    </lineage>
</organism>
<sequence length="270" mass="29780">MSFFIAADEVEDRWGNTHKEERLRIGRIVAVVVAFVVLLAAIFTCFKVVDTGKIAVVTRFGNVVSVEGQGFHVKTPIDHYNIIDVTQQQVTATYSTATKDNQSVNQEVTAQIVVDPENADDLYKKFLGNHMDGIVAPVLADGIKAATANYSLEGLIEKRGELSADMLKAVQDRLAAYGIKVVSMEVKNVELPEEYKAAVERKKVAEQDQETAKVKNETAKTEADTNRVIAESLDSRNFQKLMIEKWNGVLPLYMGGDGSLDMLLPDASQQ</sequence>
<feature type="transmembrane region" description="Helical" evidence="1">
    <location>
        <begin position="28"/>
        <end position="49"/>
    </location>
</feature>
<dbReference type="SMART" id="SM00244">
    <property type="entry name" value="PHB"/>
    <property type="match status" value="1"/>
</dbReference>
<feature type="domain" description="Band 7" evidence="2">
    <location>
        <begin position="44"/>
        <end position="203"/>
    </location>
</feature>
<evidence type="ECO:0000259" key="2">
    <source>
        <dbReference type="SMART" id="SM00244"/>
    </source>
</evidence>
<dbReference type="InterPro" id="IPR001107">
    <property type="entry name" value="Band_7"/>
</dbReference>
<dbReference type="InterPro" id="IPR000163">
    <property type="entry name" value="Prohibitin"/>
</dbReference>
<dbReference type="Pfam" id="PF01145">
    <property type="entry name" value="Band_7"/>
    <property type="match status" value="1"/>
</dbReference>
<comment type="caution">
    <text evidence="3">The sequence shown here is derived from an EMBL/GenBank/DDBJ whole genome shotgun (WGS) entry which is preliminary data.</text>
</comment>
<keyword evidence="1" id="KW-1133">Transmembrane helix</keyword>
<dbReference type="RefSeq" id="WP_283833006.1">
    <property type="nucleotide sequence ID" value="NZ_JASJEU010000024.1"/>
</dbReference>
<dbReference type="InterPro" id="IPR036013">
    <property type="entry name" value="Band_7/SPFH_dom_sf"/>
</dbReference>
<reference evidence="3 4" key="1">
    <citation type="submission" date="2023-05" db="EMBL/GenBank/DDBJ databases">
        <title>Gordonibacter KGMB12511T sp. nov., isolated from faeces of healthy Korean.</title>
        <authorList>
            <person name="Kim H.S."/>
            <person name="Kim J.-S."/>
            <person name="Suh M.K."/>
            <person name="Eom M.K."/>
            <person name="Do H.E."/>
            <person name="Lee J.-S."/>
        </authorList>
    </citation>
    <scope>NUCLEOTIDE SEQUENCE [LARGE SCALE GENOMIC DNA]</scope>
    <source>
        <strain evidence="3 4">KGMB12511</strain>
    </source>
</reference>
<proteinExistence type="predicted"/>
<gene>
    <name evidence="3" type="ORF">QNJ86_12670</name>
</gene>
<keyword evidence="1" id="KW-0472">Membrane</keyword>
<evidence type="ECO:0000313" key="3">
    <source>
        <dbReference type="EMBL" id="MDJ1651658.1"/>
    </source>
</evidence>
<keyword evidence="4" id="KW-1185">Reference proteome</keyword>
<protein>
    <submittedName>
        <fullName evidence="3">Prohibitin family protein</fullName>
    </submittedName>
</protein>
<dbReference type="PANTHER" id="PTHR23222">
    <property type="entry name" value="PROHIBITIN"/>
    <property type="match status" value="1"/>
</dbReference>
<dbReference type="SUPFAM" id="SSF117892">
    <property type="entry name" value="Band 7/SPFH domain"/>
    <property type="match status" value="1"/>
</dbReference>
<dbReference type="EMBL" id="JASJEU010000024">
    <property type="protein sequence ID" value="MDJ1651658.1"/>
    <property type="molecule type" value="Genomic_DNA"/>
</dbReference>
<name>A0ABT7DQ46_9ACTN</name>